<dbReference type="Proteomes" id="UP001500301">
    <property type="component" value="Unassembled WGS sequence"/>
</dbReference>
<sequence length="39" mass="4573">MLPPRKHGVLVPGPQAHLMKPAFEKYFLWKMEHGYVQLP</sequence>
<proteinExistence type="predicted"/>
<evidence type="ECO:0000313" key="1">
    <source>
        <dbReference type="EMBL" id="GAA3517981.1"/>
    </source>
</evidence>
<evidence type="ECO:0000313" key="2">
    <source>
        <dbReference type="Proteomes" id="UP001500301"/>
    </source>
</evidence>
<comment type="caution">
    <text evidence="1">The sequence shown here is derived from an EMBL/GenBank/DDBJ whole genome shotgun (WGS) entry which is preliminary data.</text>
</comment>
<keyword evidence="2" id="KW-1185">Reference proteome</keyword>
<organism evidence="1 2">
    <name type="scientific">Nocardioides daeguensis</name>
    <dbReference type="NCBI Taxonomy" id="908359"/>
    <lineage>
        <taxon>Bacteria</taxon>
        <taxon>Bacillati</taxon>
        <taxon>Actinomycetota</taxon>
        <taxon>Actinomycetes</taxon>
        <taxon>Propionibacteriales</taxon>
        <taxon>Nocardioidaceae</taxon>
        <taxon>Nocardioides</taxon>
    </lineage>
</organism>
<protein>
    <submittedName>
        <fullName evidence="1">Uncharacterized protein</fullName>
    </submittedName>
</protein>
<dbReference type="Gene3D" id="3.50.50.100">
    <property type="match status" value="1"/>
</dbReference>
<accession>A0ABP6UUA5</accession>
<reference evidence="2" key="1">
    <citation type="journal article" date="2019" name="Int. J. Syst. Evol. Microbiol.">
        <title>The Global Catalogue of Microorganisms (GCM) 10K type strain sequencing project: providing services to taxonomists for standard genome sequencing and annotation.</title>
        <authorList>
            <consortium name="The Broad Institute Genomics Platform"/>
            <consortium name="The Broad Institute Genome Sequencing Center for Infectious Disease"/>
            <person name="Wu L."/>
            <person name="Ma J."/>
        </authorList>
    </citation>
    <scope>NUCLEOTIDE SEQUENCE [LARGE SCALE GENOMIC DNA]</scope>
    <source>
        <strain evidence="2">JCM 17460</strain>
    </source>
</reference>
<gene>
    <name evidence="1" type="ORF">GCM10022263_02110</name>
</gene>
<dbReference type="EMBL" id="BAABBB010000003">
    <property type="protein sequence ID" value="GAA3517981.1"/>
    <property type="molecule type" value="Genomic_DNA"/>
</dbReference>
<name>A0ABP6UUA5_9ACTN</name>